<dbReference type="InParanoid" id="A0E6T1"/>
<name>A0E6T1_PARTE</name>
<dbReference type="GeneID" id="5044180"/>
<organism evidence="1 2">
    <name type="scientific">Paramecium tetraurelia</name>
    <dbReference type="NCBI Taxonomy" id="5888"/>
    <lineage>
        <taxon>Eukaryota</taxon>
        <taxon>Sar</taxon>
        <taxon>Alveolata</taxon>
        <taxon>Ciliophora</taxon>
        <taxon>Intramacronucleata</taxon>
        <taxon>Oligohymenophorea</taxon>
        <taxon>Peniculida</taxon>
        <taxon>Parameciidae</taxon>
        <taxon>Paramecium</taxon>
    </lineage>
</organism>
<dbReference type="HOGENOM" id="CLU_2676405_0_0_1"/>
<dbReference type="RefSeq" id="XP_001458395.1">
    <property type="nucleotide sequence ID" value="XM_001458358.1"/>
</dbReference>
<dbReference type="KEGG" id="ptm:GSPATT00023726001"/>
<dbReference type="AlphaFoldDB" id="A0E6T1"/>
<proteinExistence type="predicted"/>
<evidence type="ECO:0000313" key="1">
    <source>
        <dbReference type="EMBL" id="CAK90998.1"/>
    </source>
</evidence>
<keyword evidence="2" id="KW-1185">Reference proteome</keyword>
<reference evidence="1 2" key="1">
    <citation type="journal article" date="2006" name="Nature">
        <title>Global trends of whole-genome duplications revealed by the ciliate Paramecium tetraurelia.</title>
        <authorList>
            <consortium name="Genoscope"/>
            <person name="Aury J.-M."/>
            <person name="Jaillon O."/>
            <person name="Duret L."/>
            <person name="Noel B."/>
            <person name="Jubin C."/>
            <person name="Porcel B.M."/>
            <person name="Segurens B."/>
            <person name="Daubin V."/>
            <person name="Anthouard V."/>
            <person name="Aiach N."/>
            <person name="Arnaiz O."/>
            <person name="Billaut A."/>
            <person name="Beisson J."/>
            <person name="Blanc I."/>
            <person name="Bouhouche K."/>
            <person name="Camara F."/>
            <person name="Duharcourt S."/>
            <person name="Guigo R."/>
            <person name="Gogendeau D."/>
            <person name="Katinka M."/>
            <person name="Keller A.-M."/>
            <person name="Kissmehl R."/>
            <person name="Klotz C."/>
            <person name="Koll F."/>
            <person name="Le Moue A."/>
            <person name="Lepere C."/>
            <person name="Malinsky S."/>
            <person name="Nowacki M."/>
            <person name="Nowak J.K."/>
            <person name="Plattner H."/>
            <person name="Poulain J."/>
            <person name="Ruiz F."/>
            <person name="Serrano V."/>
            <person name="Zagulski M."/>
            <person name="Dessen P."/>
            <person name="Betermier M."/>
            <person name="Weissenbach J."/>
            <person name="Scarpelli C."/>
            <person name="Schachter V."/>
            <person name="Sperling L."/>
            <person name="Meyer E."/>
            <person name="Cohen J."/>
            <person name="Wincker P."/>
        </authorList>
    </citation>
    <scope>NUCLEOTIDE SEQUENCE [LARGE SCALE GENOMIC DNA]</scope>
    <source>
        <strain evidence="1 2">Stock d4-2</strain>
    </source>
</reference>
<evidence type="ECO:0000313" key="2">
    <source>
        <dbReference type="Proteomes" id="UP000000600"/>
    </source>
</evidence>
<protein>
    <submittedName>
        <fullName evidence="1">Uncharacterized protein</fullName>
    </submittedName>
</protein>
<dbReference type="EMBL" id="CT868661">
    <property type="protein sequence ID" value="CAK90998.1"/>
    <property type="molecule type" value="Genomic_DNA"/>
</dbReference>
<sequence>MQSKLSKIQEVSQNFIASDQKISINQKTLESENSKSKTQFNKQQSLDNLIKLKYPYHQENDETTKKILHEYFKWQ</sequence>
<dbReference type="Proteomes" id="UP000000600">
    <property type="component" value="Unassembled WGS sequence"/>
</dbReference>
<accession>A0E6T1</accession>
<gene>
    <name evidence="1" type="ORF">GSPATT00023726001</name>
</gene>